<dbReference type="EMBL" id="SSOD01000029">
    <property type="protein sequence ID" value="THF54776.1"/>
    <property type="molecule type" value="Genomic_DNA"/>
</dbReference>
<evidence type="ECO:0000313" key="1">
    <source>
        <dbReference type="EMBL" id="THF54776.1"/>
    </source>
</evidence>
<dbReference type="RefSeq" id="WP_168735361.1">
    <property type="nucleotide sequence ID" value="NZ_SSOD01000029.1"/>
</dbReference>
<name>A0A4S4A8B9_9RHOO</name>
<reference evidence="1 2" key="1">
    <citation type="submission" date="2019-04" db="EMBL/GenBank/DDBJ databases">
        <title>Azoarcus rhizosphaerae sp. nov. isolated from rhizosphere of Ficus religiosa.</title>
        <authorList>
            <person name="Lin S.-Y."/>
            <person name="Hameed A."/>
            <person name="Hsu Y.-H."/>
            <person name="Young C.-C."/>
        </authorList>
    </citation>
    <scope>NUCLEOTIDE SEQUENCE [LARGE SCALE GENOMIC DNA]</scope>
    <source>
        <strain evidence="1 2">CC-YHH848</strain>
    </source>
</reference>
<organism evidence="1 2">
    <name type="scientific">Pseudothauera rhizosphaerae</name>
    <dbReference type="NCBI Taxonomy" id="2565932"/>
    <lineage>
        <taxon>Bacteria</taxon>
        <taxon>Pseudomonadati</taxon>
        <taxon>Pseudomonadota</taxon>
        <taxon>Betaproteobacteria</taxon>
        <taxon>Rhodocyclales</taxon>
        <taxon>Zoogloeaceae</taxon>
        <taxon>Pseudothauera</taxon>
    </lineage>
</organism>
<proteinExistence type="predicted"/>
<protein>
    <submittedName>
        <fullName evidence="1">Uncharacterized protein</fullName>
    </submittedName>
</protein>
<comment type="caution">
    <text evidence="1">The sequence shown here is derived from an EMBL/GenBank/DDBJ whole genome shotgun (WGS) entry which is preliminary data.</text>
</comment>
<evidence type="ECO:0000313" key="2">
    <source>
        <dbReference type="Proteomes" id="UP000307956"/>
    </source>
</evidence>
<accession>A0A4S4A8B9</accession>
<gene>
    <name evidence="1" type="ORF">E6O51_21390</name>
</gene>
<sequence>MVDVLLASSLVRFMVIPSDATIDSRAERSAYAELLFEREFGMPAGSFILQLADDALDRAALACAIDRHALEMTIDDCGGASQVRTVVPLFVQVFNEVCRLLTTGALAIAEAGRITLGIFAGEEWRTVASRAYVPSDRSILAKMLQDYAPVLPEGGNCYLFDPAERLGRDVPEPWTLHIIPAGNASFPFAACGLVR</sequence>
<dbReference type="Proteomes" id="UP000307956">
    <property type="component" value="Unassembled WGS sequence"/>
</dbReference>
<keyword evidence="2" id="KW-1185">Reference proteome</keyword>
<dbReference type="AlphaFoldDB" id="A0A4S4A8B9"/>